<proteinExistence type="predicted"/>
<dbReference type="PANTHER" id="PTHR13903:SF8">
    <property type="entry name" value="PIRIN"/>
    <property type="match status" value="1"/>
</dbReference>
<gene>
    <name evidence="2" type="ORF">B2A_14487</name>
</gene>
<name>T0ZHV7_9ZZZZ</name>
<dbReference type="SUPFAM" id="SSF51182">
    <property type="entry name" value="RmlC-like cupins"/>
    <property type="match status" value="1"/>
</dbReference>
<dbReference type="InterPro" id="IPR014710">
    <property type="entry name" value="RmlC-like_jellyroll"/>
</dbReference>
<dbReference type="EMBL" id="AUZZ01010525">
    <property type="protein sequence ID" value="EQD29405.1"/>
    <property type="molecule type" value="Genomic_DNA"/>
</dbReference>
<reference evidence="2" key="2">
    <citation type="journal article" date="2014" name="ISME J.">
        <title>Microbial stratification in low pH oxic and suboxic macroscopic growths along an acid mine drainage.</title>
        <authorList>
            <person name="Mendez-Garcia C."/>
            <person name="Mesa V."/>
            <person name="Sprenger R.R."/>
            <person name="Richter M."/>
            <person name="Diez M.S."/>
            <person name="Solano J."/>
            <person name="Bargiela R."/>
            <person name="Golyshina O.V."/>
            <person name="Manteca A."/>
            <person name="Ramos J.L."/>
            <person name="Gallego J.R."/>
            <person name="Llorente I."/>
            <person name="Martins Dos Santos V.A."/>
            <person name="Jensen O.N."/>
            <person name="Pelaez A.I."/>
            <person name="Sanchez J."/>
            <person name="Ferrer M."/>
        </authorList>
    </citation>
    <scope>NUCLEOTIDE SEQUENCE</scope>
</reference>
<dbReference type="AlphaFoldDB" id="T0ZHV7"/>
<dbReference type="InterPro" id="IPR008778">
    <property type="entry name" value="Pirin_C_dom"/>
</dbReference>
<protein>
    <submittedName>
        <fullName evidence="2">Pirin domain-containing protein</fullName>
    </submittedName>
</protein>
<accession>T0ZHV7</accession>
<dbReference type="Pfam" id="PF05726">
    <property type="entry name" value="Pirin_C"/>
    <property type="match status" value="1"/>
</dbReference>
<dbReference type="PANTHER" id="PTHR13903">
    <property type="entry name" value="PIRIN-RELATED"/>
    <property type="match status" value="1"/>
</dbReference>
<dbReference type="InterPro" id="IPR011051">
    <property type="entry name" value="RmlC_Cupin_sf"/>
</dbReference>
<reference evidence="2" key="1">
    <citation type="submission" date="2013-08" db="EMBL/GenBank/DDBJ databases">
        <authorList>
            <person name="Mendez C."/>
            <person name="Richter M."/>
            <person name="Ferrer M."/>
            <person name="Sanchez J."/>
        </authorList>
    </citation>
    <scope>NUCLEOTIDE SEQUENCE</scope>
</reference>
<sequence length="109" mass="11877">EMGKNSTFSQEIAEGHTAIAYVLDGRLIVDKDTSISEGSAAIYKRGGDSATVSTGAEKARFMLISGKPLNEPIAWYGPIVMNYKQELVKAYEELESGKFIKETGNVEDL</sequence>
<feature type="domain" description="Pirin C-terminal" evidence="1">
    <location>
        <begin position="3"/>
        <end position="99"/>
    </location>
</feature>
<dbReference type="CDD" id="cd02247">
    <property type="entry name" value="cupin_pirin_C"/>
    <property type="match status" value="1"/>
</dbReference>
<comment type="caution">
    <text evidence="2">The sequence shown here is derived from an EMBL/GenBank/DDBJ whole genome shotgun (WGS) entry which is preliminary data.</text>
</comment>
<evidence type="ECO:0000313" key="2">
    <source>
        <dbReference type="EMBL" id="EQD29405.1"/>
    </source>
</evidence>
<dbReference type="InterPro" id="IPR012093">
    <property type="entry name" value="Pirin"/>
</dbReference>
<dbReference type="Gene3D" id="2.60.120.10">
    <property type="entry name" value="Jelly Rolls"/>
    <property type="match status" value="1"/>
</dbReference>
<evidence type="ECO:0000259" key="1">
    <source>
        <dbReference type="Pfam" id="PF05726"/>
    </source>
</evidence>
<organism evidence="2">
    <name type="scientific">mine drainage metagenome</name>
    <dbReference type="NCBI Taxonomy" id="410659"/>
    <lineage>
        <taxon>unclassified sequences</taxon>
        <taxon>metagenomes</taxon>
        <taxon>ecological metagenomes</taxon>
    </lineage>
</organism>
<feature type="non-terminal residue" evidence="2">
    <location>
        <position position="1"/>
    </location>
</feature>